<evidence type="ECO:0000256" key="4">
    <source>
        <dbReference type="ARBA" id="ARBA00022927"/>
    </source>
</evidence>
<dbReference type="InterPro" id="IPR038358">
    <property type="entry name" value="VPS28_N_sf"/>
</dbReference>
<evidence type="ECO:0000313" key="9">
    <source>
        <dbReference type="EMBL" id="ORY85576.1"/>
    </source>
</evidence>
<dbReference type="GeneID" id="63784787"/>
<dbReference type="InterPro" id="IPR017899">
    <property type="entry name" value="VPS28_C"/>
</dbReference>
<dbReference type="PIRSF" id="PIRSF017535">
    <property type="entry name" value="VPS28"/>
    <property type="match status" value="1"/>
</dbReference>
<evidence type="ECO:0000259" key="7">
    <source>
        <dbReference type="PROSITE" id="PS51310"/>
    </source>
</evidence>
<evidence type="ECO:0000256" key="1">
    <source>
        <dbReference type="ARBA" id="ARBA00004633"/>
    </source>
</evidence>
<keyword evidence="6" id="KW-0175">Coiled coil</keyword>
<sequence length="274" mass="30618">MMQSSPLRIQPFAPTPYLPTQTPIARISLDEDVKLVTGGTGERDAYDTLAVIYGILVSLEFLERAYVRDAVTLEQYDAACLRLLSQYRTGLTTTPRVADAFENGLDGFMAKYRVSFPLAAARIRQGQPAGLLTESIQSAQQEEARAAELAAAEAEQKAAQLAEEKQRKEKQVKKAAMRSKKGSAAARVAETVQCFITLMDALKLSFRAKDQLHPLLADLMTSFDEEQEETIPDFPGKPKLVKWLIRTNQMKASEELSEEEVRDLFFEIESMYAE</sequence>
<comment type="subcellular location">
    <subcellularLocation>
        <location evidence="1">Late endosome membrane</location>
        <topology evidence="1">Peripheral membrane protein</topology>
    </subcellularLocation>
</comment>
<dbReference type="GO" id="GO:0031902">
    <property type="term" value="C:late endosome membrane"/>
    <property type="evidence" value="ECO:0007669"/>
    <property type="project" value="UniProtKB-SubCell"/>
</dbReference>
<dbReference type="PANTHER" id="PTHR12937:SF0">
    <property type="entry name" value="VACUOLAR PROTEIN SORTING-ASSOCIATED PROTEIN 28 HOMOLOG"/>
    <property type="match status" value="1"/>
</dbReference>
<dbReference type="SUPFAM" id="SSF140111">
    <property type="entry name" value="Endosomal sorting complex assembly domain"/>
    <property type="match status" value="1"/>
</dbReference>
<evidence type="ECO:0000259" key="8">
    <source>
        <dbReference type="PROSITE" id="PS51313"/>
    </source>
</evidence>
<protein>
    <submittedName>
        <fullName evidence="9">Vacuolar protein sorting-associated</fullName>
    </submittedName>
</protein>
<evidence type="ECO:0000256" key="5">
    <source>
        <dbReference type="PROSITE-ProRule" id="PRU00642"/>
    </source>
</evidence>
<evidence type="ECO:0000256" key="3">
    <source>
        <dbReference type="ARBA" id="ARBA00022753"/>
    </source>
</evidence>
<keyword evidence="3" id="KW-0967">Endosome</keyword>
<dbReference type="STRING" id="56484.A0A1Y2FQU0"/>
<dbReference type="GO" id="GO:0044877">
    <property type="term" value="F:protein-containing complex binding"/>
    <property type="evidence" value="ECO:0007669"/>
    <property type="project" value="TreeGrafter"/>
</dbReference>
<dbReference type="SUPFAM" id="SSF140427">
    <property type="entry name" value="VPS28 C-terminal domain-like"/>
    <property type="match status" value="1"/>
</dbReference>
<dbReference type="AlphaFoldDB" id="A0A1Y2FQU0"/>
<dbReference type="GO" id="GO:0043328">
    <property type="term" value="P:protein transport to vacuole involved in ubiquitin-dependent protein catabolic process via the multivesicular body sorting pathway"/>
    <property type="evidence" value="ECO:0007669"/>
    <property type="project" value="TreeGrafter"/>
</dbReference>
<evidence type="ECO:0000256" key="6">
    <source>
        <dbReference type="SAM" id="Coils"/>
    </source>
</evidence>
<accession>A0A1Y2FQU0</accession>
<dbReference type="GO" id="GO:0000813">
    <property type="term" value="C:ESCRT I complex"/>
    <property type="evidence" value="ECO:0007669"/>
    <property type="project" value="InterPro"/>
</dbReference>
<keyword evidence="2 5" id="KW-0813">Transport</keyword>
<comment type="caution">
    <text evidence="9">The sequence shown here is derived from an EMBL/GenBank/DDBJ whole genome shotgun (WGS) entry which is preliminary data.</text>
</comment>
<dbReference type="PANTHER" id="PTHR12937">
    <property type="entry name" value="VACUOLAR PROTEIN SORTING 28, ISOFORM 2 VPS28"/>
    <property type="match status" value="1"/>
</dbReference>
<dbReference type="FunFam" id="1.20.120.1130:FF:000001">
    <property type="entry name" value="Vacuolar protein sorting-associated protein 28 homolog"/>
    <property type="match status" value="1"/>
</dbReference>
<name>A0A1Y2FQU0_PROLT</name>
<dbReference type="Pfam" id="PF03997">
    <property type="entry name" value="VPS28"/>
    <property type="match status" value="1"/>
</dbReference>
<evidence type="ECO:0000256" key="2">
    <source>
        <dbReference type="ARBA" id="ARBA00022448"/>
    </source>
</evidence>
<gene>
    <name evidence="9" type="ORF">BCR37DRAFT_355271</name>
</gene>
<dbReference type="InterPro" id="IPR007143">
    <property type="entry name" value="Vps28"/>
</dbReference>
<dbReference type="OMA" id="CDEFPTV"/>
<dbReference type="PROSITE" id="PS51310">
    <property type="entry name" value="VPS28_C"/>
    <property type="match status" value="1"/>
</dbReference>
<reference evidence="9 10" key="1">
    <citation type="submission" date="2016-07" db="EMBL/GenBank/DDBJ databases">
        <title>Pervasive Adenine N6-methylation of Active Genes in Fungi.</title>
        <authorList>
            <consortium name="DOE Joint Genome Institute"/>
            <person name="Mondo S.J."/>
            <person name="Dannebaum R.O."/>
            <person name="Kuo R.C."/>
            <person name="Labutti K."/>
            <person name="Haridas S."/>
            <person name="Kuo A."/>
            <person name="Salamov A."/>
            <person name="Ahrendt S.R."/>
            <person name="Lipzen A."/>
            <person name="Sullivan W."/>
            <person name="Andreopoulos W.B."/>
            <person name="Clum A."/>
            <person name="Lindquist E."/>
            <person name="Daum C."/>
            <person name="Ramamoorthy G.K."/>
            <person name="Gryganskyi A."/>
            <person name="Culley D."/>
            <person name="Magnuson J.K."/>
            <person name="James T.Y."/>
            <person name="O'Malley M.A."/>
            <person name="Stajich J.E."/>
            <person name="Spatafora J.W."/>
            <person name="Visel A."/>
            <person name="Grigoriev I.V."/>
        </authorList>
    </citation>
    <scope>NUCLEOTIDE SEQUENCE [LARGE SCALE GENOMIC DNA]</scope>
    <source>
        <strain evidence="9 10">12-1054</strain>
    </source>
</reference>
<organism evidence="9 10">
    <name type="scientific">Protomyces lactucae-debilis</name>
    <dbReference type="NCBI Taxonomy" id="2754530"/>
    <lineage>
        <taxon>Eukaryota</taxon>
        <taxon>Fungi</taxon>
        <taxon>Dikarya</taxon>
        <taxon>Ascomycota</taxon>
        <taxon>Taphrinomycotina</taxon>
        <taxon>Taphrinomycetes</taxon>
        <taxon>Taphrinales</taxon>
        <taxon>Protomycetaceae</taxon>
        <taxon>Protomyces</taxon>
    </lineage>
</organism>
<feature type="domain" description="VPS28 C-terminal" evidence="7">
    <location>
        <begin position="183"/>
        <end position="274"/>
    </location>
</feature>
<comment type="similarity">
    <text evidence="5">Belongs to the VPS28 family.</text>
</comment>
<feature type="coiled-coil region" evidence="6">
    <location>
        <begin position="137"/>
        <end position="178"/>
    </location>
</feature>
<dbReference type="Proteomes" id="UP000193685">
    <property type="component" value="Unassembled WGS sequence"/>
</dbReference>
<dbReference type="Gene3D" id="1.20.1440.200">
    <property type="match status" value="1"/>
</dbReference>
<dbReference type="InterPro" id="IPR017898">
    <property type="entry name" value="VPS28_N"/>
</dbReference>
<keyword evidence="4 5" id="KW-0653">Protein transport</keyword>
<proteinExistence type="inferred from homology"/>
<dbReference type="RefSeq" id="XP_040727058.1">
    <property type="nucleotide sequence ID" value="XM_040868188.1"/>
</dbReference>
<feature type="non-terminal residue" evidence="9">
    <location>
        <position position="274"/>
    </location>
</feature>
<dbReference type="InterPro" id="IPR037202">
    <property type="entry name" value="ESCRT_assembly_dom"/>
</dbReference>
<dbReference type="InterPro" id="IPR037206">
    <property type="entry name" value="VPS28_C_sf"/>
</dbReference>
<dbReference type="Gene3D" id="1.20.120.1130">
    <property type="match status" value="1"/>
</dbReference>
<dbReference type="EMBL" id="MCFI01000004">
    <property type="protein sequence ID" value="ORY85576.1"/>
    <property type="molecule type" value="Genomic_DNA"/>
</dbReference>
<dbReference type="PROSITE" id="PS51313">
    <property type="entry name" value="VPS28_N"/>
    <property type="match status" value="1"/>
</dbReference>
<feature type="domain" description="VPS28 N-terminal" evidence="8">
    <location>
        <begin position="22"/>
        <end position="133"/>
    </location>
</feature>
<dbReference type="OrthoDB" id="2671at2759"/>
<evidence type="ECO:0000313" key="10">
    <source>
        <dbReference type="Proteomes" id="UP000193685"/>
    </source>
</evidence>
<keyword evidence="10" id="KW-1185">Reference proteome</keyword>